<evidence type="ECO:0000259" key="9">
    <source>
        <dbReference type="PROSITE" id="PS51379"/>
    </source>
</evidence>
<keyword evidence="2 8" id="KW-0813">Transport</keyword>
<dbReference type="Pfam" id="PF13370">
    <property type="entry name" value="Fer4_13"/>
    <property type="match status" value="1"/>
</dbReference>
<evidence type="ECO:0000313" key="11">
    <source>
        <dbReference type="Proteomes" id="UP001595923"/>
    </source>
</evidence>
<dbReference type="SUPFAM" id="SSF54862">
    <property type="entry name" value="4Fe-4S ferredoxins"/>
    <property type="match status" value="1"/>
</dbReference>
<keyword evidence="5 8" id="KW-0408">Iron</keyword>
<dbReference type="InterPro" id="IPR051269">
    <property type="entry name" value="Fe-S_cluster_ET"/>
</dbReference>
<reference evidence="11" key="1">
    <citation type="journal article" date="2019" name="Int. J. Syst. Evol. Microbiol.">
        <title>The Global Catalogue of Microorganisms (GCM) 10K type strain sequencing project: providing services to taxonomists for standard genome sequencing and annotation.</title>
        <authorList>
            <consortium name="The Broad Institute Genomics Platform"/>
            <consortium name="The Broad Institute Genome Sequencing Center for Infectious Disease"/>
            <person name="Wu L."/>
            <person name="Ma J."/>
        </authorList>
    </citation>
    <scope>NUCLEOTIDE SEQUENCE [LARGE SCALE GENOMIC DNA]</scope>
    <source>
        <strain evidence="11">XZYJ18</strain>
    </source>
</reference>
<evidence type="ECO:0000256" key="7">
    <source>
        <dbReference type="ARBA" id="ARBA00023291"/>
    </source>
</evidence>
<dbReference type="EMBL" id="JBHSFQ010000021">
    <property type="protein sequence ID" value="MFC4564161.1"/>
    <property type="molecule type" value="Genomic_DNA"/>
</dbReference>
<keyword evidence="7" id="KW-0003">3Fe-4S</keyword>
<comment type="cofactor">
    <cofactor evidence="1">
        <name>[3Fe-4S] cluster</name>
        <dbReference type="ChEBI" id="CHEBI:21137"/>
    </cofactor>
</comment>
<keyword evidence="3 8" id="KW-0479">Metal-binding</keyword>
<dbReference type="PRINTS" id="PR00352">
    <property type="entry name" value="3FE4SFRDOXIN"/>
</dbReference>
<evidence type="ECO:0000313" key="10">
    <source>
        <dbReference type="EMBL" id="MFC4564161.1"/>
    </source>
</evidence>
<evidence type="ECO:0000256" key="8">
    <source>
        <dbReference type="RuleBase" id="RU368020"/>
    </source>
</evidence>
<comment type="caution">
    <text evidence="10">The sequence shown here is derived from an EMBL/GenBank/DDBJ whole genome shotgun (WGS) entry which is preliminary data.</text>
</comment>
<proteinExistence type="predicted"/>
<dbReference type="InterPro" id="IPR001080">
    <property type="entry name" value="3Fe4S_ferredoxin"/>
</dbReference>
<gene>
    <name evidence="10" type="ORF">ACFO4E_20060</name>
</gene>
<evidence type="ECO:0000256" key="2">
    <source>
        <dbReference type="ARBA" id="ARBA00022448"/>
    </source>
</evidence>
<evidence type="ECO:0000256" key="3">
    <source>
        <dbReference type="ARBA" id="ARBA00022723"/>
    </source>
</evidence>
<keyword evidence="6 8" id="KW-0411">Iron-sulfur</keyword>
<evidence type="ECO:0000256" key="1">
    <source>
        <dbReference type="ARBA" id="ARBA00001927"/>
    </source>
</evidence>
<dbReference type="RefSeq" id="WP_378577033.1">
    <property type="nucleotide sequence ID" value="NZ_JBHSFQ010000021.1"/>
</dbReference>
<dbReference type="InterPro" id="IPR017896">
    <property type="entry name" value="4Fe4S_Fe-S-bd"/>
</dbReference>
<evidence type="ECO:0000256" key="6">
    <source>
        <dbReference type="ARBA" id="ARBA00023014"/>
    </source>
</evidence>
<feature type="domain" description="4Fe-4S ferredoxin-type" evidence="9">
    <location>
        <begin position="3"/>
        <end position="31"/>
    </location>
</feature>
<protein>
    <recommendedName>
        <fullName evidence="8">Ferredoxin</fullName>
    </recommendedName>
</protein>
<sequence length="74" mass="7541">MSWNVRVDGSMCIGSGMCVGAAPGHFAFDDDTGLSEAVAESVEPDDAVLDAAESCPVEAIMVLDRAGAVLAPKD</sequence>
<keyword evidence="11" id="KW-1185">Reference proteome</keyword>
<comment type="function">
    <text evidence="8">Ferredoxins are iron-sulfur proteins that transfer electrons in a wide variety of metabolic reactions.</text>
</comment>
<organism evidence="10 11">
    <name type="scientific">Nocardiopsis mangrovi</name>
    <dbReference type="NCBI Taxonomy" id="1179818"/>
    <lineage>
        <taxon>Bacteria</taxon>
        <taxon>Bacillati</taxon>
        <taxon>Actinomycetota</taxon>
        <taxon>Actinomycetes</taxon>
        <taxon>Streptosporangiales</taxon>
        <taxon>Nocardiopsidaceae</taxon>
        <taxon>Nocardiopsis</taxon>
    </lineage>
</organism>
<evidence type="ECO:0000256" key="5">
    <source>
        <dbReference type="ARBA" id="ARBA00023004"/>
    </source>
</evidence>
<dbReference type="PANTHER" id="PTHR36923:SF3">
    <property type="entry name" value="FERREDOXIN"/>
    <property type="match status" value="1"/>
</dbReference>
<keyword evidence="4 8" id="KW-0249">Electron transport</keyword>
<dbReference type="PROSITE" id="PS51379">
    <property type="entry name" value="4FE4S_FER_2"/>
    <property type="match status" value="1"/>
</dbReference>
<name>A0ABV9DZE6_9ACTN</name>
<evidence type="ECO:0000256" key="4">
    <source>
        <dbReference type="ARBA" id="ARBA00022982"/>
    </source>
</evidence>
<dbReference type="PANTHER" id="PTHR36923">
    <property type="entry name" value="FERREDOXIN"/>
    <property type="match status" value="1"/>
</dbReference>
<accession>A0ABV9DZE6</accession>
<dbReference type="Gene3D" id="3.30.70.20">
    <property type="match status" value="1"/>
</dbReference>
<dbReference type="Proteomes" id="UP001595923">
    <property type="component" value="Unassembled WGS sequence"/>
</dbReference>